<dbReference type="RefSeq" id="YP_008531289.1">
    <property type="nucleotide sequence ID" value="NC_022331.2"/>
</dbReference>
<reference evidence="1" key="1">
    <citation type="submission" date="2016-10" db="EMBL/GenBank/DDBJ databases">
        <authorList>
            <person name="Marlow S."/>
            <person name="Merrill C.A."/>
            <person name="Sargent C.J."/>
            <person name="Fisher J.N."/>
            <person name="Gardner A.V."/>
            <person name="Lunt B.L."/>
            <person name="Merrill B.D."/>
            <person name="Burnett S.H."/>
            <person name="Grose J.H."/>
            <person name="Breakwell D.P."/>
        </authorList>
    </citation>
    <scope>NUCLEOTIDE SEQUENCE</scope>
</reference>
<dbReference type="KEGG" id="vg:16835218"/>
<organism evidence="1 2">
    <name type="scientific">Mycobacterium phage Bane1</name>
    <dbReference type="NCBI Taxonomy" id="1354508"/>
    <lineage>
        <taxon>Viruses</taxon>
        <taxon>Duplodnaviria</taxon>
        <taxon>Heunggongvirae</taxon>
        <taxon>Uroviricota</taxon>
        <taxon>Caudoviricetes</taxon>
        <taxon>Bclasvirinae</taxon>
        <taxon>Coopervirus</taxon>
        <taxon>Coopervirus bane1</taxon>
    </lineage>
</organism>
<keyword evidence="2" id="KW-1185">Reference proteome</keyword>
<gene>
    <name evidence="1" type="ORF">BANE1_62</name>
</gene>
<proteinExistence type="predicted"/>
<dbReference type="GeneID" id="16835218"/>
<name>T2A8D6_9CAUD</name>
<evidence type="ECO:0000313" key="1">
    <source>
        <dbReference type="EMBL" id="AGU92100.1"/>
    </source>
</evidence>
<dbReference type="EMBL" id="KF279412">
    <property type="protein sequence ID" value="AGU92100.1"/>
    <property type="molecule type" value="Genomic_DNA"/>
</dbReference>
<accession>T2A8D6</accession>
<dbReference type="Proteomes" id="UP000016709">
    <property type="component" value="Segment"/>
</dbReference>
<evidence type="ECO:0000313" key="2">
    <source>
        <dbReference type="Proteomes" id="UP000016709"/>
    </source>
</evidence>
<protein>
    <submittedName>
        <fullName evidence="1">Uncharacterized protein</fullName>
    </submittedName>
</protein>
<sequence length="76" mass="8938">MKRMFLLCGLSALQSVLFIHPRDDHFLVSHVPRGTHGLEPSALVRQHFHGHQQLVWPLRATRPTRFYAYHGYMYNP</sequence>